<dbReference type="AlphaFoldDB" id="A0A0L8GWD2"/>
<dbReference type="SMART" id="SM00360">
    <property type="entry name" value="RRM"/>
    <property type="match status" value="2"/>
</dbReference>
<dbReference type="STRING" id="37653.A0A0L8GWD2"/>
<dbReference type="PROSITE" id="PS50102">
    <property type="entry name" value="RRM"/>
    <property type="match status" value="2"/>
</dbReference>
<dbReference type="PANTHER" id="PTHR48026:SF14">
    <property type="entry name" value="HETEROGENEOUS NUCLEAR RIBONUCLEOPROTEIN A1"/>
    <property type="match status" value="1"/>
</dbReference>
<dbReference type="SUPFAM" id="SSF54928">
    <property type="entry name" value="RNA-binding domain, RBD"/>
    <property type="match status" value="2"/>
</dbReference>
<dbReference type="OMA" id="PRNSWDT"/>
<dbReference type="Gene3D" id="3.30.70.330">
    <property type="match status" value="2"/>
</dbReference>
<name>A0A0L8GWD2_OCTBM</name>
<dbReference type="InterPro" id="IPR035979">
    <property type="entry name" value="RBD_domain_sf"/>
</dbReference>
<evidence type="ECO:0000256" key="1">
    <source>
        <dbReference type="ARBA" id="ARBA00022737"/>
    </source>
</evidence>
<feature type="domain" description="RRM" evidence="5">
    <location>
        <begin position="15"/>
        <end position="98"/>
    </location>
</feature>
<organism evidence="6">
    <name type="scientific">Octopus bimaculoides</name>
    <name type="common">California two-spotted octopus</name>
    <dbReference type="NCBI Taxonomy" id="37653"/>
    <lineage>
        <taxon>Eukaryota</taxon>
        <taxon>Metazoa</taxon>
        <taxon>Spiralia</taxon>
        <taxon>Lophotrochozoa</taxon>
        <taxon>Mollusca</taxon>
        <taxon>Cephalopoda</taxon>
        <taxon>Coleoidea</taxon>
        <taxon>Octopodiformes</taxon>
        <taxon>Octopoda</taxon>
        <taxon>Incirrata</taxon>
        <taxon>Octopodidae</taxon>
        <taxon>Octopus</taxon>
    </lineage>
</organism>
<keyword evidence="1" id="KW-0677">Repeat</keyword>
<proteinExistence type="predicted"/>
<evidence type="ECO:0000256" key="4">
    <source>
        <dbReference type="SAM" id="MobiDB-lite"/>
    </source>
</evidence>
<feature type="region of interest" description="Disordered" evidence="4">
    <location>
        <begin position="301"/>
        <end position="333"/>
    </location>
</feature>
<dbReference type="GO" id="GO:0071013">
    <property type="term" value="C:catalytic step 2 spliceosome"/>
    <property type="evidence" value="ECO:0007669"/>
    <property type="project" value="TreeGrafter"/>
</dbReference>
<evidence type="ECO:0000256" key="3">
    <source>
        <dbReference type="PROSITE-ProRule" id="PRU00176"/>
    </source>
</evidence>
<feature type="domain" description="RRM" evidence="5">
    <location>
        <begin position="103"/>
        <end position="180"/>
    </location>
</feature>
<evidence type="ECO:0000256" key="2">
    <source>
        <dbReference type="ARBA" id="ARBA00022884"/>
    </source>
</evidence>
<dbReference type="InterPro" id="IPR000504">
    <property type="entry name" value="RRM_dom"/>
</dbReference>
<feature type="compositionally biased region" description="Gly residues" evidence="4">
    <location>
        <begin position="319"/>
        <end position="333"/>
    </location>
</feature>
<reference evidence="6" key="1">
    <citation type="submission" date="2015-07" db="EMBL/GenBank/DDBJ databases">
        <title>MeaNS - Measles Nucleotide Surveillance Program.</title>
        <authorList>
            <person name="Tran T."/>
            <person name="Druce J."/>
        </authorList>
    </citation>
    <scope>NUCLEOTIDE SEQUENCE</scope>
    <source>
        <strain evidence="6">UCB-OBI-ISO-001</strain>
        <tissue evidence="6">Gonad</tissue>
    </source>
</reference>
<dbReference type="PANTHER" id="PTHR48026">
    <property type="entry name" value="HOMOLOGOUS TO DROSOPHILA SQD (SQUID) PROTEIN"/>
    <property type="match status" value="1"/>
</dbReference>
<dbReference type="GO" id="GO:0003730">
    <property type="term" value="F:mRNA 3'-UTR binding"/>
    <property type="evidence" value="ECO:0007669"/>
    <property type="project" value="TreeGrafter"/>
</dbReference>
<dbReference type="KEGG" id="obi:106874279"/>
<dbReference type="Pfam" id="PF00076">
    <property type="entry name" value="RRM_1"/>
    <property type="match status" value="2"/>
</dbReference>
<dbReference type="FunFam" id="3.30.70.330:FF:000040">
    <property type="entry name" value="Heterogeneous nuclear ribonucleoprotein A2/B1"/>
    <property type="match status" value="1"/>
</dbReference>
<dbReference type="OrthoDB" id="1875751at2759"/>
<keyword evidence="2 3" id="KW-0694">RNA-binding</keyword>
<evidence type="ECO:0000259" key="5">
    <source>
        <dbReference type="PROSITE" id="PS50102"/>
    </source>
</evidence>
<dbReference type="GO" id="GO:0000398">
    <property type="term" value="P:mRNA splicing, via spliceosome"/>
    <property type="evidence" value="ECO:0007669"/>
    <property type="project" value="TreeGrafter"/>
</dbReference>
<sequence length="333" mass="35323">MSRGRFRENDTEKFCKLFIGGLHYVTDEESLKKYFSQWGEVIDCIVMRDPNSKKSRGFGFITYKTAEQVDEAQKHRPHCIDSKEVETKRAMPRNEVESQPTVKKLFVGGIKEEMTEEDLRELFGPFGEVKTVDMVIDKNTQKKKGFCFVTFEDYDTVDKLVLTKFFESKGKKIEVKKALSREEMNKVRSGGGSGMGMGPAGAMGYGMGGGDLPMRGGGGGGIRGGRGGMSLGRGRMNNWGPQGGFCDDGYGGSDGYGGGGGWNQGGGGQFSGNGYGGGWGSGGGGGGGNFGSNYGSDYGGGPMKRGGYSQRGAGPYGNFSGGGGNSGGGGYRR</sequence>
<protein>
    <recommendedName>
        <fullName evidence="5">RRM domain-containing protein</fullName>
    </recommendedName>
</protein>
<accession>A0A0L8GWD2</accession>
<dbReference type="EMBL" id="KQ420080">
    <property type="protein sequence ID" value="KOF81376.1"/>
    <property type="molecule type" value="Genomic_DNA"/>
</dbReference>
<dbReference type="InterPro" id="IPR012677">
    <property type="entry name" value="Nucleotide-bd_a/b_plait_sf"/>
</dbReference>
<gene>
    <name evidence="6" type="ORF">OCBIM_22026621mg</name>
</gene>
<evidence type="ECO:0000313" key="6">
    <source>
        <dbReference type="EMBL" id="KOF81376.1"/>
    </source>
</evidence>